<dbReference type="InterPro" id="IPR011682">
    <property type="entry name" value="Glyco_hydro_38_C"/>
</dbReference>
<dbReference type="GO" id="GO:0030246">
    <property type="term" value="F:carbohydrate binding"/>
    <property type="evidence" value="ECO:0007669"/>
    <property type="project" value="InterPro"/>
</dbReference>
<dbReference type="Proteomes" id="UP000187323">
    <property type="component" value="Unassembled WGS sequence"/>
</dbReference>
<dbReference type="PANTHER" id="PTHR46017:SF1">
    <property type="entry name" value="ALPHA-MANNOSIDASE 2C1"/>
    <property type="match status" value="1"/>
</dbReference>
<reference evidence="4 5" key="1">
    <citation type="submission" date="2016-10" db="EMBL/GenBank/DDBJ databases">
        <title>Paenibacillus species isolates.</title>
        <authorList>
            <person name="Beno S.M."/>
        </authorList>
    </citation>
    <scope>NUCLEOTIDE SEQUENCE [LARGE SCALE GENOMIC DNA]</scope>
    <source>
        <strain evidence="2 5">FSL H7-0710</strain>
        <strain evidence="3 4">FSL H7-0918</strain>
    </source>
</reference>
<dbReference type="EMBL" id="MPTC01000002">
    <property type="protein sequence ID" value="OMD43488.1"/>
    <property type="molecule type" value="Genomic_DNA"/>
</dbReference>
<protein>
    <recommendedName>
        <fullName evidence="1">Glycosyl hydrolase family 38 C-terminal domain-containing protein</fullName>
    </recommendedName>
</protein>
<name>A0A1R0Y804_9BACL</name>
<dbReference type="InterPro" id="IPR011013">
    <property type="entry name" value="Gal_mutarotase_sf_dom"/>
</dbReference>
<dbReference type="SUPFAM" id="SSF74650">
    <property type="entry name" value="Galactose mutarotase-like"/>
    <property type="match status" value="1"/>
</dbReference>
<comment type="caution">
    <text evidence="2">The sequence shown here is derived from an EMBL/GenBank/DDBJ whole genome shotgun (WGS) entry which is preliminary data.</text>
</comment>
<evidence type="ECO:0000313" key="2">
    <source>
        <dbReference type="EMBL" id="OMD43488.1"/>
    </source>
</evidence>
<accession>A0A1R0Y804</accession>
<evidence type="ECO:0000313" key="4">
    <source>
        <dbReference type="Proteomes" id="UP000187323"/>
    </source>
</evidence>
<dbReference type="Proteomes" id="UP000187439">
    <property type="component" value="Unassembled WGS sequence"/>
</dbReference>
<dbReference type="GO" id="GO:0009313">
    <property type="term" value="P:oligosaccharide catabolic process"/>
    <property type="evidence" value="ECO:0007669"/>
    <property type="project" value="TreeGrafter"/>
</dbReference>
<proteinExistence type="predicted"/>
<dbReference type="Gene3D" id="2.70.98.30">
    <property type="entry name" value="Golgi alpha-mannosidase II, domain 4"/>
    <property type="match status" value="1"/>
</dbReference>
<dbReference type="OrthoDB" id="9772207at2"/>
<evidence type="ECO:0000259" key="1">
    <source>
        <dbReference type="Pfam" id="PF07748"/>
    </source>
</evidence>
<sequence>MAEKKREAIYPNATANVFTVYEDNGDVWDFPHDYRETVAGTLKLMSSIFRINGPQAIMEQHYQYGESTLVQKIILSEDSDRIEFQTVADWNESDKMLRVSFPVNIASEHFTSDIQFGRIEQPATRNSMIEFAKDEVAAHHYIDLSQPDYGVALLNDSKYGHSVRGHVMDLNLLRSPASPDPVADRAVHRFTYALYPHAGDSVPAAVYRKGYELNISLTLAQGGSGAEIRREPIQLYSVLIISQQPLLPLMTKRRFSL</sequence>
<evidence type="ECO:0000313" key="3">
    <source>
        <dbReference type="EMBL" id="OME16626.1"/>
    </source>
</evidence>
<feature type="domain" description="Glycosyl hydrolase family 38 C-terminal" evidence="1">
    <location>
        <begin position="3"/>
        <end position="181"/>
    </location>
</feature>
<dbReference type="RefSeq" id="WP_042130080.1">
    <property type="nucleotide sequence ID" value="NZ_MPTC01000002.1"/>
</dbReference>
<dbReference type="AlphaFoldDB" id="A0A1R0Y804"/>
<evidence type="ECO:0000313" key="5">
    <source>
        <dbReference type="Proteomes" id="UP000187439"/>
    </source>
</evidence>
<dbReference type="GO" id="GO:0004559">
    <property type="term" value="F:alpha-mannosidase activity"/>
    <property type="evidence" value="ECO:0007669"/>
    <property type="project" value="InterPro"/>
</dbReference>
<gene>
    <name evidence="3" type="ORF">BSK47_20440</name>
    <name evidence="2" type="ORF">BSK52_03500</name>
</gene>
<organism evidence="2 5">
    <name type="scientific">Paenibacillus odorifer</name>
    <dbReference type="NCBI Taxonomy" id="189426"/>
    <lineage>
        <taxon>Bacteria</taxon>
        <taxon>Bacillati</taxon>
        <taxon>Bacillota</taxon>
        <taxon>Bacilli</taxon>
        <taxon>Bacillales</taxon>
        <taxon>Paenibacillaceae</taxon>
        <taxon>Paenibacillus</taxon>
    </lineage>
</organism>
<dbReference type="EMBL" id="MPTO01000019">
    <property type="protein sequence ID" value="OME16626.1"/>
    <property type="molecule type" value="Genomic_DNA"/>
</dbReference>
<dbReference type="Pfam" id="PF07748">
    <property type="entry name" value="Glyco_hydro_38C"/>
    <property type="match status" value="1"/>
</dbReference>
<dbReference type="PANTHER" id="PTHR46017">
    <property type="entry name" value="ALPHA-MANNOSIDASE 2C1"/>
    <property type="match status" value="1"/>
</dbReference>
<dbReference type="GO" id="GO:0006013">
    <property type="term" value="P:mannose metabolic process"/>
    <property type="evidence" value="ECO:0007669"/>
    <property type="project" value="InterPro"/>
</dbReference>